<dbReference type="Proteomes" id="UP001210211">
    <property type="component" value="Unassembled WGS sequence"/>
</dbReference>
<feature type="transmembrane region" description="Helical" evidence="2">
    <location>
        <begin position="125"/>
        <end position="146"/>
    </location>
</feature>
<feature type="domain" description="PGG" evidence="3">
    <location>
        <begin position="69"/>
        <end position="180"/>
    </location>
</feature>
<dbReference type="GO" id="GO:0016020">
    <property type="term" value="C:membrane"/>
    <property type="evidence" value="ECO:0007669"/>
    <property type="project" value="TreeGrafter"/>
</dbReference>
<feature type="compositionally biased region" description="Polar residues" evidence="1">
    <location>
        <begin position="39"/>
        <end position="65"/>
    </location>
</feature>
<name>A0AAD5ZK11_9POAL</name>
<dbReference type="EMBL" id="JAMRDG010000001">
    <property type="protein sequence ID" value="KAJ3699231.1"/>
    <property type="molecule type" value="Genomic_DNA"/>
</dbReference>
<accession>A0AAD5ZK11</accession>
<comment type="caution">
    <text evidence="4">The sequence shown here is derived from an EMBL/GenBank/DDBJ whole genome shotgun (WGS) entry which is preliminary data.</text>
</comment>
<keyword evidence="2" id="KW-1133">Transmembrane helix</keyword>
<evidence type="ECO:0000256" key="1">
    <source>
        <dbReference type="SAM" id="MobiDB-lite"/>
    </source>
</evidence>
<evidence type="ECO:0000313" key="4">
    <source>
        <dbReference type="EMBL" id="KAJ3699231.1"/>
    </source>
</evidence>
<gene>
    <name evidence="4" type="ORF">LUZ61_002936</name>
</gene>
<dbReference type="InterPro" id="IPR026961">
    <property type="entry name" value="PGG_dom"/>
</dbReference>
<keyword evidence="2" id="KW-0812">Transmembrane</keyword>
<keyword evidence="2" id="KW-0472">Membrane</keyword>
<dbReference type="Pfam" id="PF13962">
    <property type="entry name" value="PGG"/>
    <property type="match status" value="1"/>
</dbReference>
<sequence length="235" mass="26329">MAQNTQNIPSSGNPIELSETDHGSPRQNLPKQVSPPISPQNSQLTNSSPDCATATQTQHPISQNSDDQEFFKEMRGWLMIVAILAAGSTYQVGLNPPGGIWQDDNPGHRAGMPILHDKFFRRYQAFFYCNAISFLSSLVIIIFLMNKNFYLDRTRVKVLEITMVLDLFSFMAAYAVGSCRLVTSSIYVFLLMGGVFVYVISFARHYSLLQNIADIITCTKPCMQNTEQNQKSDLV</sequence>
<dbReference type="PANTHER" id="PTHR24177">
    <property type="entry name" value="CASKIN"/>
    <property type="match status" value="1"/>
</dbReference>
<feature type="transmembrane region" description="Helical" evidence="2">
    <location>
        <begin position="158"/>
        <end position="176"/>
    </location>
</feature>
<dbReference type="AlphaFoldDB" id="A0AAD5ZK11"/>
<proteinExistence type="predicted"/>
<evidence type="ECO:0000259" key="3">
    <source>
        <dbReference type="Pfam" id="PF13962"/>
    </source>
</evidence>
<keyword evidence="5" id="KW-1185">Reference proteome</keyword>
<feature type="compositionally biased region" description="Polar residues" evidence="1">
    <location>
        <begin position="1"/>
        <end position="13"/>
    </location>
</feature>
<evidence type="ECO:0000256" key="2">
    <source>
        <dbReference type="SAM" id="Phobius"/>
    </source>
</evidence>
<reference evidence="4 5" key="1">
    <citation type="journal article" date="2022" name="Cell">
        <title>Repeat-based holocentromeres influence genome architecture and karyotype evolution.</title>
        <authorList>
            <person name="Hofstatter P.G."/>
            <person name="Thangavel G."/>
            <person name="Lux T."/>
            <person name="Neumann P."/>
            <person name="Vondrak T."/>
            <person name="Novak P."/>
            <person name="Zhang M."/>
            <person name="Costa L."/>
            <person name="Castellani M."/>
            <person name="Scott A."/>
            <person name="Toegelov H."/>
            <person name="Fuchs J."/>
            <person name="Mata-Sucre Y."/>
            <person name="Dias Y."/>
            <person name="Vanzela A.L.L."/>
            <person name="Huettel B."/>
            <person name="Almeida C.C.S."/>
            <person name="Simkova H."/>
            <person name="Souza G."/>
            <person name="Pedrosa-Harand A."/>
            <person name="Macas J."/>
            <person name="Mayer K.F.X."/>
            <person name="Houben A."/>
            <person name="Marques A."/>
        </authorList>
    </citation>
    <scope>NUCLEOTIDE SEQUENCE [LARGE SCALE GENOMIC DNA]</scope>
    <source>
        <strain evidence="4">RhyTen1mFocal</strain>
    </source>
</reference>
<feature type="transmembrane region" description="Helical" evidence="2">
    <location>
        <begin position="182"/>
        <end position="203"/>
    </location>
</feature>
<protein>
    <recommendedName>
        <fullName evidence="3">PGG domain-containing protein</fullName>
    </recommendedName>
</protein>
<feature type="transmembrane region" description="Helical" evidence="2">
    <location>
        <begin position="76"/>
        <end position="94"/>
    </location>
</feature>
<organism evidence="4 5">
    <name type="scientific">Rhynchospora tenuis</name>
    <dbReference type="NCBI Taxonomy" id="198213"/>
    <lineage>
        <taxon>Eukaryota</taxon>
        <taxon>Viridiplantae</taxon>
        <taxon>Streptophyta</taxon>
        <taxon>Embryophyta</taxon>
        <taxon>Tracheophyta</taxon>
        <taxon>Spermatophyta</taxon>
        <taxon>Magnoliopsida</taxon>
        <taxon>Liliopsida</taxon>
        <taxon>Poales</taxon>
        <taxon>Cyperaceae</taxon>
        <taxon>Cyperoideae</taxon>
        <taxon>Rhynchosporeae</taxon>
        <taxon>Rhynchospora</taxon>
    </lineage>
</organism>
<feature type="region of interest" description="Disordered" evidence="1">
    <location>
        <begin position="1"/>
        <end position="65"/>
    </location>
</feature>
<dbReference type="PANTHER" id="PTHR24177:SF432">
    <property type="entry name" value="OS06G0286146 PROTEIN"/>
    <property type="match status" value="1"/>
</dbReference>
<evidence type="ECO:0000313" key="5">
    <source>
        <dbReference type="Proteomes" id="UP001210211"/>
    </source>
</evidence>